<dbReference type="PANTHER" id="PTHR17630">
    <property type="entry name" value="DIENELACTONE HYDROLASE"/>
    <property type="match status" value="1"/>
</dbReference>
<dbReference type="Proteomes" id="UP000027238">
    <property type="component" value="Unassembled WGS sequence"/>
</dbReference>
<evidence type="ECO:0000313" key="4">
    <source>
        <dbReference type="Proteomes" id="UP000027238"/>
    </source>
</evidence>
<dbReference type="SUPFAM" id="SSF53474">
    <property type="entry name" value="alpha/beta-Hydrolases"/>
    <property type="match status" value="1"/>
</dbReference>
<reference evidence="4" key="1">
    <citation type="journal article" date="2014" name="Genome Announc.">
        <title>Draft genome sequence of Colletotrichum sublineola, a destructive pathogen of cultivated sorghum.</title>
        <authorList>
            <person name="Baroncelli R."/>
            <person name="Sanz-Martin J.M."/>
            <person name="Rech G.E."/>
            <person name="Sukno S.A."/>
            <person name="Thon M.R."/>
        </authorList>
    </citation>
    <scope>NUCLEOTIDE SEQUENCE [LARGE SCALE GENOMIC DNA]</scope>
    <source>
        <strain evidence="4">TX430BB</strain>
    </source>
</reference>
<dbReference type="STRING" id="1173701.A0A066WU18"/>
<protein>
    <submittedName>
        <fullName evidence="3">Putative dienelactone hydrolase</fullName>
    </submittedName>
</protein>
<proteinExistence type="predicted"/>
<keyword evidence="3" id="KW-0378">Hydrolase</keyword>
<dbReference type="EMBL" id="JMSE01001547">
    <property type="protein sequence ID" value="KDN60142.1"/>
    <property type="molecule type" value="Genomic_DNA"/>
</dbReference>
<keyword evidence="4" id="KW-1185">Reference proteome</keyword>
<feature type="domain" description="Dienelactone hydrolase" evidence="2">
    <location>
        <begin position="267"/>
        <end position="359"/>
    </location>
</feature>
<dbReference type="eggNOG" id="KOG3043">
    <property type="taxonomic scope" value="Eukaryota"/>
</dbReference>
<dbReference type="InterPro" id="IPR029058">
    <property type="entry name" value="AB_hydrolase_fold"/>
</dbReference>
<name>A0A066WU18_COLSU</name>
<dbReference type="OMA" id="GEHCTTD"/>
<dbReference type="InterPro" id="IPR002925">
    <property type="entry name" value="Dienelactn_hydro"/>
</dbReference>
<feature type="region of interest" description="Disordered" evidence="1">
    <location>
        <begin position="1"/>
        <end position="65"/>
    </location>
</feature>
<sequence length="360" mass="38282">MTQLDVATKAPESDAAEIVTEPATENTSAADTPAQSTSPTTTTGGAGEHSEHCVSDRPAPAGQSSTGEIIEINGVEVSGLLPVFSGNGQFLDRITDLARTYISKPADYPHAPARLLLLLTGGTGLKSVNNQLQADKFASEGFVVVMPDLFNGDAAPNSSTIDSSEDTGSFLDTFKMKIVETAKSFQIDMWLARHTEEKVLPILYKVIEGAKEKFGDAVKNGDGIYAVGYCIGGRYILHLGSDKKVAAGGREPADAEAGEVKTGPFIKVGAIAHGASVIPDDFTGIKVPISLVCVENDPLFPEEVRTFGEDVMSKANLEHEVHVYPGVPHGFAVVGEYQDGSIKDAQSTAYEQMLKWIKEH</sequence>
<organism evidence="3 4">
    <name type="scientific">Colletotrichum sublineola</name>
    <name type="common">Sorghum anthracnose fungus</name>
    <dbReference type="NCBI Taxonomy" id="1173701"/>
    <lineage>
        <taxon>Eukaryota</taxon>
        <taxon>Fungi</taxon>
        <taxon>Dikarya</taxon>
        <taxon>Ascomycota</taxon>
        <taxon>Pezizomycotina</taxon>
        <taxon>Sordariomycetes</taxon>
        <taxon>Hypocreomycetidae</taxon>
        <taxon>Glomerellales</taxon>
        <taxon>Glomerellaceae</taxon>
        <taxon>Colletotrichum</taxon>
        <taxon>Colletotrichum graminicola species complex</taxon>
    </lineage>
</organism>
<comment type="caution">
    <text evidence="3">The sequence shown here is derived from an EMBL/GenBank/DDBJ whole genome shotgun (WGS) entry which is preliminary data.</text>
</comment>
<evidence type="ECO:0000313" key="3">
    <source>
        <dbReference type="EMBL" id="KDN60142.1"/>
    </source>
</evidence>
<accession>A0A066WU18</accession>
<dbReference type="PANTHER" id="PTHR17630:SF80">
    <property type="entry name" value="DIENELACTONE HYDROLASE DOMAIN-CONTAINING PROTEIN"/>
    <property type="match status" value="1"/>
</dbReference>
<dbReference type="Gene3D" id="3.40.50.1820">
    <property type="entry name" value="alpha/beta hydrolase"/>
    <property type="match status" value="1"/>
</dbReference>
<feature type="domain" description="Dienelactone hydrolase" evidence="2">
    <location>
        <begin position="101"/>
        <end position="243"/>
    </location>
</feature>
<dbReference type="Pfam" id="PF01738">
    <property type="entry name" value="DLH"/>
    <property type="match status" value="2"/>
</dbReference>
<dbReference type="OrthoDB" id="1393670at2759"/>
<dbReference type="HOGENOM" id="CLU_054590_5_0_1"/>
<dbReference type="AlphaFoldDB" id="A0A066WU18"/>
<feature type="compositionally biased region" description="Low complexity" evidence="1">
    <location>
        <begin position="27"/>
        <end position="43"/>
    </location>
</feature>
<dbReference type="GO" id="GO:0016787">
    <property type="term" value="F:hydrolase activity"/>
    <property type="evidence" value="ECO:0007669"/>
    <property type="project" value="UniProtKB-KW"/>
</dbReference>
<evidence type="ECO:0000256" key="1">
    <source>
        <dbReference type="SAM" id="MobiDB-lite"/>
    </source>
</evidence>
<evidence type="ECO:0000259" key="2">
    <source>
        <dbReference type="Pfam" id="PF01738"/>
    </source>
</evidence>
<gene>
    <name evidence="3" type="ORF">CSUB01_02801</name>
</gene>